<keyword evidence="2" id="KW-0732">Signal</keyword>
<dbReference type="AlphaFoldDB" id="A0A914S038"/>
<dbReference type="SUPFAM" id="SSF47862">
    <property type="entry name" value="Saposin"/>
    <property type="match status" value="1"/>
</dbReference>
<organism evidence="4 5">
    <name type="scientific">Parascaris equorum</name>
    <name type="common">Equine roundworm</name>
    <dbReference type="NCBI Taxonomy" id="6256"/>
    <lineage>
        <taxon>Eukaryota</taxon>
        <taxon>Metazoa</taxon>
        <taxon>Ecdysozoa</taxon>
        <taxon>Nematoda</taxon>
        <taxon>Chromadorea</taxon>
        <taxon>Rhabditida</taxon>
        <taxon>Spirurina</taxon>
        <taxon>Ascaridomorpha</taxon>
        <taxon>Ascaridoidea</taxon>
        <taxon>Ascarididae</taxon>
        <taxon>Parascaris</taxon>
    </lineage>
</organism>
<accession>A0A914S038</accession>
<reference evidence="5" key="1">
    <citation type="submission" date="2022-11" db="UniProtKB">
        <authorList>
            <consortium name="WormBaseParasite"/>
        </authorList>
    </citation>
    <scope>IDENTIFICATION</scope>
</reference>
<dbReference type="PROSITE" id="PS50015">
    <property type="entry name" value="SAP_B"/>
    <property type="match status" value="1"/>
</dbReference>
<evidence type="ECO:0000313" key="4">
    <source>
        <dbReference type="Proteomes" id="UP000887564"/>
    </source>
</evidence>
<feature type="signal peptide" evidence="2">
    <location>
        <begin position="1"/>
        <end position="25"/>
    </location>
</feature>
<evidence type="ECO:0000313" key="5">
    <source>
        <dbReference type="WBParaSite" id="PEQ_0001213001-mRNA-1"/>
    </source>
</evidence>
<feature type="chain" id="PRO_5036858662" evidence="2">
    <location>
        <begin position="26"/>
        <end position="136"/>
    </location>
</feature>
<dbReference type="Gene3D" id="1.10.225.10">
    <property type="entry name" value="Saposin-like"/>
    <property type="match status" value="1"/>
</dbReference>
<evidence type="ECO:0000259" key="3">
    <source>
        <dbReference type="PROSITE" id="PS50015"/>
    </source>
</evidence>
<keyword evidence="1" id="KW-1015">Disulfide bond</keyword>
<keyword evidence="4" id="KW-1185">Reference proteome</keyword>
<dbReference type="InterPro" id="IPR008139">
    <property type="entry name" value="SaposinB_dom"/>
</dbReference>
<proteinExistence type="predicted"/>
<evidence type="ECO:0000256" key="1">
    <source>
        <dbReference type="ARBA" id="ARBA00023157"/>
    </source>
</evidence>
<protein>
    <submittedName>
        <fullName evidence="5">Saposin B-type domain-containing protein</fullName>
    </submittedName>
</protein>
<dbReference type="WBParaSite" id="PEQ_0001213001-mRNA-1">
    <property type="protein sequence ID" value="PEQ_0001213001-mRNA-1"/>
    <property type="gene ID" value="PEQ_0001213001"/>
</dbReference>
<sequence>MELKSGSATRLLWLLTLPLIDRSLATFTRPLLGRQGALEGIVCDFCIKTMQGIVYDIGVFRKRMLEEVEHECAEFFKEASEKYEKCVRVLDEQIENLIQRLQEILNPNVICARLELCAKIGHKNRTRHSPTSLVHV</sequence>
<dbReference type="SMART" id="SM00741">
    <property type="entry name" value="SapB"/>
    <property type="match status" value="1"/>
</dbReference>
<dbReference type="InterPro" id="IPR011001">
    <property type="entry name" value="Saposin-like"/>
</dbReference>
<name>A0A914S038_PAREQ</name>
<feature type="domain" description="Saposin B-type" evidence="3">
    <location>
        <begin position="39"/>
        <end position="121"/>
    </location>
</feature>
<dbReference type="Proteomes" id="UP000887564">
    <property type="component" value="Unplaced"/>
</dbReference>
<evidence type="ECO:0000256" key="2">
    <source>
        <dbReference type="SAM" id="SignalP"/>
    </source>
</evidence>